<dbReference type="Gene3D" id="3.10.129.10">
    <property type="entry name" value="Hotdog Thioesterase"/>
    <property type="match status" value="1"/>
</dbReference>
<gene>
    <name evidence="3" type="ORF">NP233_g9335</name>
</gene>
<evidence type="ECO:0000313" key="3">
    <source>
        <dbReference type="EMBL" id="KAJ3562825.1"/>
    </source>
</evidence>
<evidence type="ECO:0000256" key="1">
    <source>
        <dbReference type="SAM" id="MobiDB-lite"/>
    </source>
</evidence>
<dbReference type="InterPro" id="IPR029069">
    <property type="entry name" value="HotDog_dom_sf"/>
</dbReference>
<dbReference type="Proteomes" id="UP001213000">
    <property type="component" value="Unassembled WGS sequence"/>
</dbReference>
<comment type="caution">
    <text evidence="3">The sequence shown here is derived from an EMBL/GenBank/DDBJ whole genome shotgun (WGS) entry which is preliminary data.</text>
</comment>
<dbReference type="Pfam" id="PF08719">
    <property type="entry name" value="NADAR"/>
    <property type="match status" value="1"/>
</dbReference>
<feature type="region of interest" description="Disordered" evidence="1">
    <location>
        <begin position="463"/>
        <end position="654"/>
    </location>
</feature>
<feature type="compositionally biased region" description="Polar residues" evidence="1">
    <location>
        <begin position="584"/>
        <end position="594"/>
    </location>
</feature>
<dbReference type="AlphaFoldDB" id="A0AAD5VKM5"/>
<feature type="compositionally biased region" description="Acidic residues" evidence="1">
    <location>
        <begin position="345"/>
        <end position="355"/>
    </location>
</feature>
<dbReference type="CDD" id="cd15457">
    <property type="entry name" value="NADAR"/>
    <property type="match status" value="1"/>
</dbReference>
<proteinExistence type="predicted"/>
<feature type="compositionally biased region" description="Low complexity" evidence="1">
    <location>
        <begin position="240"/>
        <end position="253"/>
    </location>
</feature>
<keyword evidence="4" id="KW-1185">Reference proteome</keyword>
<feature type="compositionally biased region" description="Polar residues" evidence="1">
    <location>
        <begin position="639"/>
        <end position="649"/>
    </location>
</feature>
<feature type="compositionally biased region" description="Polar residues" evidence="1">
    <location>
        <begin position="511"/>
        <end position="532"/>
    </location>
</feature>
<evidence type="ECO:0000313" key="4">
    <source>
        <dbReference type="Proteomes" id="UP001213000"/>
    </source>
</evidence>
<accession>A0AAD5VKM5</accession>
<sequence length="816" mass="88429">MTTESRLKTIPPRRPLTSVQDRVDFLQGPLAEGLIANITGNAPQEIKELPVKWLMIYRARGNSFSCQIADRIKVVDVSVVPNVDDPLKNDGRVTTEIEVTPDMCNAQGVLHDGCKVFLIDECSATVLTTINAFEGHGFMSGVSQTMNVLFHAPATIRTTAQRYKTSDRQSLIDIRERDELVSVRDMGHKAQQTSSIRHPDNDEPLIPASMVEIGSYFVDTSIDACEGPHVQAPPAPAPAQPAHQPTVAAPAPTNVQPAPPGMLDNLPPGFVPTSITPNPPGVSGQGPVIPPNVSGNSNAQGAVPPPLFTPGVPGNAQLTDLPSSEPPPILRRAATPFHPGQAQNESDEDDNDDEYDHGRSHSRSHRRAASEPHLLPQLPPITADDPIASPGVRPNPLPAPPRDLYQLSPYKQLLHLPNTMTLLTQTRTANQGAVYPQSNANLSRSATNPGMAGVGAGVNAMQPQTVKKKKKFFSFRRSRDPASQSAPPPPPQHQLGNVHFVPIYQSAPYGQPSSGPLHASSSGLAQPQSQAGPSGESGVRPHTETPVPPVPTPPSPPPQRSPPPDDDEGSDDGVVPPDVYRSISPANGHQTNFGSQQPQSQPPQPSWATPYTQPVIPNQPPPQAPPPPSIQPQTHTQPYPQFSQSSASIQGPYLVSPGGTTMEFSHTSLPDFLNHSHHRVMYANRTYPSAMHLHEAMKFMETKPELAEKIRNTPNVEDVYPLTARLQVWVRPDWSAVFLDKMEEVLLHKFLQHPDLRMMLMKTGNAKIVYSDPADPYWGSGAQYGAGSTFPGTNYLGKLLERVREQLKEQGYTALL</sequence>
<name>A0AAD5VKM5_9AGAR</name>
<evidence type="ECO:0000259" key="2">
    <source>
        <dbReference type="Pfam" id="PF08719"/>
    </source>
</evidence>
<feature type="compositionally biased region" description="Basic residues" evidence="1">
    <location>
        <begin position="466"/>
        <end position="476"/>
    </location>
</feature>
<feature type="compositionally biased region" description="Pro residues" evidence="1">
    <location>
        <begin position="617"/>
        <end position="630"/>
    </location>
</feature>
<protein>
    <recommendedName>
        <fullName evidence="2">NADAR domain-containing protein</fullName>
    </recommendedName>
</protein>
<dbReference type="NCBIfam" id="TIGR02464">
    <property type="entry name" value="ribofla_fusion"/>
    <property type="match status" value="1"/>
</dbReference>
<dbReference type="InterPro" id="IPR037238">
    <property type="entry name" value="YbiA-like_sf"/>
</dbReference>
<dbReference type="SUPFAM" id="SSF54637">
    <property type="entry name" value="Thioesterase/thiol ester dehydrase-isomerase"/>
    <property type="match status" value="1"/>
</dbReference>
<feature type="domain" description="NADAR" evidence="2">
    <location>
        <begin position="663"/>
        <end position="808"/>
    </location>
</feature>
<dbReference type="CDD" id="cd03443">
    <property type="entry name" value="PaaI_thioesterase"/>
    <property type="match status" value="1"/>
</dbReference>
<dbReference type="InterPro" id="IPR012816">
    <property type="entry name" value="NADAR"/>
</dbReference>
<dbReference type="EMBL" id="JANIEX010000826">
    <property type="protein sequence ID" value="KAJ3562825.1"/>
    <property type="molecule type" value="Genomic_DNA"/>
</dbReference>
<organism evidence="3 4">
    <name type="scientific">Leucocoprinus birnbaumii</name>
    <dbReference type="NCBI Taxonomy" id="56174"/>
    <lineage>
        <taxon>Eukaryota</taxon>
        <taxon>Fungi</taxon>
        <taxon>Dikarya</taxon>
        <taxon>Basidiomycota</taxon>
        <taxon>Agaricomycotina</taxon>
        <taxon>Agaricomycetes</taxon>
        <taxon>Agaricomycetidae</taxon>
        <taxon>Agaricales</taxon>
        <taxon>Agaricineae</taxon>
        <taxon>Agaricaceae</taxon>
        <taxon>Leucocoprinus</taxon>
    </lineage>
</organism>
<reference evidence="3" key="1">
    <citation type="submission" date="2022-07" db="EMBL/GenBank/DDBJ databases">
        <title>Genome Sequence of Leucocoprinus birnbaumii.</title>
        <authorList>
            <person name="Buettner E."/>
        </authorList>
    </citation>
    <scope>NUCLEOTIDE SEQUENCE</scope>
    <source>
        <strain evidence="3">VT141</strain>
    </source>
</reference>
<feature type="region of interest" description="Disordered" evidence="1">
    <location>
        <begin position="225"/>
        <end position="404"/>
    </location>
</feature>
<dbReference type="Gene3D" id="1.10.357.40">
    <property type="entry name" value="YbiA-like"/>
    <property type="match status" value="1"/>
</dbReference>
<dbReference type="SUPFAM" id="SSF143990">
    <property type="entry name" value="YbiA-like"/>
    <property type="match status" value="1"/>
</dbReference>
<feature type="compositionally biased region" description="Pro residues" evidence="1">
    <location>
        <begin position="546"/>
        <end position="562"/>
    </location>
</feature>